<dbReference type="PANTHER" id="PTHR46128:SF358">
    <property type="entry name" value="TETRATRICOPEPTIDE REPEAT (TPR)-LIKE SUPERFAMILY PROTEIN"/>
    <property type="match status" value="1"/>
</dbReference>
<keyword evidence="3" id="KW-0809">Transit peptide</keyword>
<dbReference type="STRING" id="4537.A0A0E0M9B4"/>
<dbReference type="Proteomes" id="UP000026962">
    <property type="component" value="Chromosome 10"/>
</dbReference>
<reference evidence="5" key="1">
    <citation type="submission" date="2015-04" db="UniProtKB">
        <authorList>
            <consortium name="EnsemblPlants"/>
        </authorList>
    </citation>
    <scope>IDENTIFICATION</scope>
</reference>
<feature type="repeat" description="PPR" evidence="4">
    <location>
        <begin position="184"/>
        <end position="218"/>
    </location>
</feature>
<feature type="repeat" description="PPR" evidence="4">
    <location>
        <begin position="6"/>
        <end position="40"/>
    </location>
</feature>
<dbReference type="InterPro" id="IPR050872">
    <property type="entry name" value="PPR_P_subfamily"/>
</dbReference>
<organism evidence="5">
    <name type="scientific">Oryza punctata</name>
    <name type="common">Red rice</name>
    <dbReference type="NCBI Taxonomy" id="4537"/>
    <lineage>
        <taxon>Eukaryota</taxon>
        <taxon>Viridiplantae</taxon>
        <taxon>Streptophyta</taxon>
        <taxon>Embryophyta</taxon>
        <taxon>Tracheophyta</taxon>
        <taxon>Spermatophyta</taxon>
        <taxon>Magnoliopsida</taxon>
        <taxon>Liliopsida</taxon>
        <taxon>Poales</taxon>
        <taxon>Poaceae</taxon>
        <taxon>BOP clade</taxon>
        <taxon>Oryzoideae</taxon>
        <taxon>Oryzeae</taxon>
        <taxon>Oryzinae</taxon>
        <taxon>Oryza</taxon>
    </lineage>
</organism>
<dbReference type="PROSITE" id="PS51375">
    <property type="entry name" value="PPR"/>
    <property type="match status" value="4"/>
</dbReference>
<evidence type="ECO:0000256" key="3">
    <source>
        <dbReference type="ARBA" id="ARBA00022946"/>
    </source>
</evidence>
<name>A0A0E0M9B4_ORYPU</name>
<dbReference type="Gramene" id="OPUNC10G13160.1">
    <property type="protein sequence ID" value="OPUNC10G13160.1"/>
    <property type="gene ID" value="OPUNC10G13160"/>
</dbReference>
<dbReference type="EnsemblPlants" id="OPUNC10G13160.1">
    <property type="protein sequence ID" value="OPUNC10G13160.1"/>
    <property type="gene ID" value="OPUNC10G13160"/>
</dbReference>
<evidence type="ECO:0000313" key="6">
    <source>
        <dbReference type="Proteomes" id="UP000026962"/>
    </source>
</evidence>
<dbReference type="eggNOG" id="KOG4197">
    <property type="taxonomic scope" value="Eukaryota"/>
</dbReference>
<proteinExistence type="inferred from homology"/>
<dbReference type="InterPro" id="IPR011990">
    <property type="entry name" value="TPR-like_helical_dom_sf"/>
</dbReference>
<dbReference type="Gene3D" id="1.25.40.10">
    <property type="entry name" value="Tetratricopeptide repeat domain"/>
    <property type="match status" value="3"/>
</dbReference>
<dbReference type="OMA" id="CAFSKQG"/>
<protein>
    <recommendedName>
        <fullName evidence="7">Pentacotripeptide-repeat region of PRORP domain-containing protein</fullName>
    </recommendedName>
</protein>
<evidence type="ECO:0000256" key="4">
    <source>
        <dbReference type="PROSITE-ProRule" id="PRU00708"/>
    </source>
</evidence>
<feature type="repeat" description="PPR" evidence="4">
    <location>
        <begin position="57"/>
        <end position="91"/>
    </location>
</feature>
<sequence length="225" mass="25605">MEEMSHLMSYNTIIDGFFKEGDSDKAYSTFHGMLDRRILPNVVTYNSIIAPYARVKQWKRPWSLVHGFCSSGQLTEAIRFFEKMCSDGVEPNVVTYTVLMDYLCKNGEPEILGRFLILCTLLHGYAIEGALVEMHDLFDLMVRSDMRPNHHVLNILICAFSKQGKVDKAMLVFSKMRQQGLSPDVVTYRTVIDILCKLGGVHDAMHNFEQMNSEGVTLISLFIPP</sequence>
<evidence type="ECO:0000256" key="2">
    <source>
        <dbReference type="ARBA" id="ARBA00022737"/>
    </source>
</evidence>
<evidence type="ECO:0000313" key="5">
    <source>
        <dbReference type="EnsemblPlants" id="OPUNC10G13160.1"/>
    </source>
</evidence>
<dbReference type="Pfam" id="PF13041">
    <property type="entry name" value="PPR_2"/>
    <property type="match status" value="3"/>
</dbReference>
<keyword evidence="6" id="KW-1185">Reference proteome</keyword>
<comment type="similarity">
    <text evidence="1">Belongs to the PPR family. P subfamily.</text>
</comment>
<dbReference type="NCBIfam" id="TIGR00756">
    <property type="entry name" value="PPR"/>
    <property type="match status" value="4"/>
</dbReference>
<evidence type="ECO:0000256" key="1">
    <source>
        <dbReference type="ARBA" id="ARBA00007626"/>
    </source>
</evidence>
<accession>A0A0E0M9B4</accession>
<reference evidence="5" key="2">
    <citation type="submission" date="2018-05" db="EMBL/GenBank/DDBJ databases">
        <title>OpunRS2 (Oryza punctata Reference Sequence Version 2).</title>
        <authorList>
            <person name="Zhang J."/>
            <person name="Kudrna D."/>
            <person name="Lee S."/>
            <person name="Talag J."/>
            <person name="Welchert J."/>
            <person name="Wing R.A."/>
        </authorList>
    </citation>
    <scope>NUCLEOTIDE SEQUENCE [LARGE SCALE GENOMIC DNA]</scope>
</reference>
<evidence type="ECO:0008006" key="7">
    <source>
        <dbReference type="Google" id="ProtNLM"/>
    </source>
</evidence>
<keyword evidence="2" id="KW-0677">Repeat</keyword>
<feature type="repeat" description="PPR" evidence="4">
    <location>
        <begin position="149"/>
        <end position="183"/>
    </location>
</feature>
<dbReference type="InterPro" id="IPR002885">
    <property type="entry name" value="PPR_rpt"/>
</dbReference>
<dbReference type="AlphaFoldDB" id="A0A0E0M9B4"/>
<dbReference type="Pfam" id="PF01535">
    <property type="entry name" value="PPR"/>
    <property type="match status" value="1"/>
</dbReference>
<dbReference type="HOGENOM" id="CLU_002706_49_7_1"/>
<dbReference type="PANTHER" id="PTHR46128">
    <property type="entry name" value="MITOCHONDRIAL GROUP I INTRON SPLICING FACTOR CCM1"/>
    <property type="match status" value="1"/>
</dbReference>